<comment type="similarity">
    <text evidence="3">Belongs to the krueppel C2H2-type zinc-finger protein family.</text>
</comment>
<comment type="subcellular location">
    <subcellularLocation>
        <location evidence="2">Nucleus</location>
    </subcellularLocation>
</comment>
<dbReference type="SUPFAM" id="SSF57667">
    <property type="entry name" value="beta-beta-alpha zinc fingers"/>
    <property type="match status" value="1"/>
</dbReference>
<keyword evidence="7" id="KW-0862">Zinc</keyword>
<evidence type="ECO:0000256" key="11">
    <source>
        <dbReference type="ARBA" id="ARBA00023242"/>
    </source>
</evidence>
<dbReference type="SMART" id="SM00355">
    <property type="entry name" value="ZnF_C2H2"/>
    <property type="match status" value="2"/>
</dbReference>
<dbReference type="PROSITE" id="PS00028">
    <property type="entry name" value="ZINC_FINGER_C2H2_1"/>
    <property type="match status" value="1"/>
</dbReference>
<dbReference type="InterPro" id="IPR036236">
    <property type="entry name" value="Znf_C2H2_sf"/>
</dbReference>
<evidence type="ECO:0000259" key="13">
    <source>
        <dbReference type="PROSITE" id="PS50157"/>
    </source>
</evidence>
<feature type="domain" description="C2H2-type" evidence="13">
    <location>
        <begin position="44"/>
        <end position="71"/>
    </location>
</feature>
<keyword evidence="8" id="KW-0805">Transcription regulation</keyword>
<organism evidence="14 15">
    <name type="scientific">Myodes glareolus</name>
    <name type="common">Bank vole</name>
    <name type="synonym">Clethrionomys glareolus</name>
    <dbReference type="NCBI Taxonomy" id="447135"/>
    <lineage>
        <taxon>Eukaryota</taxon>
        <taxon>Metazoa</taxon>
        <taxon>Chordata</taxon>
        <taxon>Craniata</taxon>
        <taxon>Vertebrata</taxon>
        <taxon>Euteleostomi</taxon>
        <taxon>Mammalia</taxon>
        <taxon>Eutheria</taxon>
        <taxon>Euarchontoglires</taxon>
        <taxon>Glires</taxon>
        <taxon>Rodentia</taxon>
        <taxon>Myomorpha</taxon>
        <taxon>Muroidea</taxon>
        <taxon>Cricetidae</taxon>
        <taxon>Arvicolinae</taxon>
        <taxon>Myodes</taxon>
    </lineage>
</organism>
<reference evidence="14 15" key="1">
    <citation type="journal article" date="2023" name="bioRxiv">
        <title>Conserved and derived expression patterns and positive selection on dental genes reveal complex evolutionary context of ever-growing rodent molars.</title>
        <authorList>
            <person name="Calamari Z.T."/>
            <person name="Song A."/>
            <person name="Cohen E."/>
            <person name="Akter M."/>
            <person name="Roy R.D."/>
            <person name="Hallikas O."/>
            <person name="Christensen M.M."/>
            <person name="Li P."/>
            <person name="Marangoni P."/>
            <person name="Jernvall J."/>
            <person name="Klein O.D."/>
        </authorList>
    </citation>
    <scope>NUCLEOTIDE SEQUENCE [LARGE SCALE GENOMIC DNA]</scope>
    <source>
        <strain evidence="14">V071</strain>
    </source>
</reference>
<dbReference type="Gene3D" id="3.30.160.60">
    <property type="entry name" value="Classic Zinc Finger"/>
    <property type="match status" value="2"/>
</dbReference>
<dbReference type="EMBL" id="JBBHLL010001111">
    <property type="protein sequence ID" value="KAK7796586.1"/>
    <property type="molecule type" value="Genomic_DNA"/>
</dbReference>
<evidence type="ECO:0000256" key="3">
    <source>
        <dbReference type="ARBA" id="ARBA00006991"/>
    </source>
</evidence>
<accession>A0AAW0H1Z4</accession>
<dbReference type="FunFam" id="3.30.160.60:FF:002344">
    <property type="entry name" value="Zinc finger protein 333"/>
    <property type="match status" value="1"/>
</dbReference>
<keyword evidence="4" id="KW-0479">Metal-binding</keyword>
<evidence type="ECO:0000313" key="15">
    <source>
        <dbReference type="Proteomes" id="UP001488838"/>
    </source>
</evidence>
<keyword evidence="11" id="KW-0539">Nucleus</keyword>
<dbReference type="AlphaFoldDB" id="A0AAW0H1Z4"/>
<dbReference type="PANTHER" id="PTHR24394">
    <property type="entry name" value="ZINC FINGER PROTEIN"/>
    <property type="match status" value="1"/>
</dbReference>
<gene>
    <name evidence="14" type="ORF">U0070_001369</name>
</gene>
<protein>
    <recommendedName>
        <fullName evidence="13">C2H2-type domain-containing protein</fullName>
    </recommendedName>
</protein>
<evidence type="ECO:0000256" key="12">
    <source>
        <dbReference type="PROSITE-ProRule" id="PRU00042"/>
    </source>
</evidence>
<evidence type="ECO:0000256" key="1">
    <source>
        <dbReference type="ARBA" id="ARBA00003767"/>
    </source>
</evidence>
<feature type="domain" description="C2H2-type" evidence="13">
    <location>
        <begin position="18"/>
        <end position="45"/>
    </location>
</feature>
<dbReference type="Pfam" id="PF00096">
    <property type="entry name" value="zf-C2H2"/>
    <property type="match status" value="2"/>
</dbReference>
<proteinExistence type="inferred from homology"/>
<dbReference type="GO" id="GO:0000981">
    <property type="term" value="F:DNA-binding transcription factor activity, RNA polymerase II-specific"/>
    <property type="evidence" value="ECO:0007669"/>
    <property type="project" value="TreeGrafter"/>
</dbReference>
<evidence type="ECO:0000256" key="8">
    <source>
        <dbReference type="ARBA" id="ARBA00023015"/>
    </source>
</evidence>
<dbReference type="InterPro" id="IPR013087">
    <property type="entry name" value="Znf_C2H2_type"/>
</dbReference>
<keyword evidence="6 12" id="KW-0863">Zinc-finger</keyword>
<evidence type="ECO:0000256" key="7">
    <source>
        <dbReference type="ARBA" id="ARBA00022833"/>
    </source>
</evidence>
<evidence type="ECO:0000256" key="5">
    <source>
        <dbReference type="ARBA" id="ARBA00022737"/>
    </source>
</evidence>
<keyword evidence="5" id="KW-0677">Repeat</keyword>
<evidence type="ECO:0000256" key="6">
    <source>
        <dbReference type="ARBA" id="ARBA00022771"/>
    </source>
</evidence>
<comment type="caution">
    <text evidence="14">The sequence shown here is derived from an EMBL/GenBank/DDBJ whole genome shotgun (WGS) entry which is preliminary data.</text>
</comment>
<evidence type="ECO:0000256" key="2">
    <source>
        <dbReference type="ARBA" id="ARBA00004123"/>
    </source>
</evidence>
<feature type="non-terminal residue" evidence="14">
    <location>
        <position position="104"/>
    </location>
</feature>
<sequence length="104" mass="12110">MNCFLMKPFDHSHWGKPYECKECGKTFSCSSYIQNHMRTHGQPYKCEECGKAFSYSKSLQRHMNVHSRLVESFQYEVEAEYEKKNATRSSSCSKRACECSESAL</sequence>
<evidence type="ECO:0000256" key="4">
    <source>
        <dbReference type="ARBA" id="ARBA00022723"/>
    </source>
</evidence>
<dbReference type="GO" id="GO:0008270">
    <property type="term" value="F:zinc ion binding"/>
    <property type="evidence" value="ECO:0007669"/>
    <property type="project" value="UniProtKB-KW"/>
</dbReference>
<dbReference type="GO" id="GO:0005634">
    <property type="term" value="C:nucleus"/>
    <property type="evidence" value="ECO:0007669"/>
    <property type="project" value="UniProtKB-SubCell"/>
</dbReference>
<keyword evidence="15" id="KW-1185">Reference proteome</keyword>
<keyword evidence="10" id="KW-0804">Transcription</keyword>
<dbReference type="FunFam" id="3.30.160.60:FF:000156">
    <property type="entry name" value="Zinc finger protein 568"/>
    <property type="match status" value="1"/>
</dbReference>
<name>A0AAW0H1Z4_MYOGA</name>
<keyword evidence="9" id="KW-0238">DNA-binding</keyword>
<comment type="function">
    <text evidence="1">May be involved in transcriptional regulation.</text>
</comment>
<dbReference type="GO" id="GO:0003677">
    <property type="term" value="F:DNA binding"/>
    <property type="evidence" value="ECO:0007669"/>
    <property type="project" value="UniProtKB-KW"/>
</dbReference>
<evidence type="ECO:0000256" key="10">
    <source>
        <dbReference type="ARBA" id="ARBA00023163"/>
    </source>
</evidence>
<dbReference type="PANTHER" id="PTHR24394:SF44">
    <property type="entry name" value="ZINC FINGER PROTEIN 271-LIKE"/>
    <property type="match status" value="1"/>
</dbReference>
<dbReference type="PROSITE" id="PS50157">
    <property type="entry name" value="ZINC_FINGER_C2H2_2"/>
    <property type="match status" value="2"/>
</dbReference>
<evidence type="ECO:0000256" key="9">
    <source>
        <dbReference type="ARBA" id="ARBA00023125"/>
    </source>
</evidence>
<dbReference type="Proteomes" id="UP001488838">
    <property type="component" value="Unassembled WGS sequence"/>
</dbReference>
<evidence type="ECO:0000313" key="14">
    <source>
        <dbReference type="EMBL" id="KAK7796586.1"/>
    </source>
</evidence>